<dbReference type="AlphaFoldDB" id="A0A8H6PD29"/>
<dbReference type="EMBL" id="JACBAD010001960">
    <property type="protein sequence ID" value="KAF7125910.1"/>
    <property type="molecule type" value="Genomic_DNA"/>
</dbReference>
<dbReference type="OrthoDB" id="4502691at2759"/>
<evidence type="ECO:0000313" key="2">
    <source>
        <dbReference type="Proteomes" id="UP000630445"/>
    </source>
</evidence>
<sequence length="131" mass="15210">MSEVEFKIKLTGFGRLVVGRLVRLLEDYTIKSPDPEVNLGQRSVELELEITDEREGYRVIKKQKAEVGSHEGMINFVCERCHAILAHYFQFDPKHDDPITLTLKVIFRSSPMNTDAPARTYMELYEKVDDY</sequence>
<reference evidence="1" key="1">
    <citation type="submission" date="2020-06" db="EMBL/GenBank/DDBJ databases">
        <title>Draft genome sequences of strains closely related to Aspergillus parafelis and Aspergillus hiratsukae.</title>
        <authorList>
            <person name="Dos Santos R.A.C."/>
            <person name="Rivero-Menendez O."/>
            <person name="Steenwyk J.L."/>
            <person name="Mead M.E."/>
            <person name="Goldman G.H."/>
            <person name="Alastruey-Izquierdo A."/>
            <person name="Rokas A."/>
        </authorList>
    </citation>
    <scope>NUCLEOTIDE SEQUENCE</scope>
    <source>
        <strain evidence="1">CNM-CM5793</strain>
    </source>
</reference>
<organism evidence="1 2">
    <name type="scientific">Aspergillus hiratsukae</name>
    <dbReference type="NCBI Taxonomy" id="1194566"/>
    <lineage>
        <taxon>Eukaryota</taxon>
        <taxon>Fungi</taxon>
        <taxon>Dikarya</taxon>
        <taxon>Ascomycota</taxon>
        <taxon>Pezizomycotina</taxon>
        <taxon>Eurotiomycetes</taxon>
        <taxon>Eurotiomycetidae</taxon>
        <taxon>Eurotiales</taxon>
        <taxon>Aspergillaceae</taxon>
        <taxon>Aspergillus</taxon>
        <taxon>Aspergillus subgen. Fumigati</taxon>
    </lineage>
</organism>
<proteinExistence type="predicted"/>
<comment type="caution">
    <text evidence="1">The sequence shown here is derived from an EMBL/GenBank/DDBJ whole genome shotgun (WGS) entry which is preliminary data.</text>
</comment>
<gene>
    <name evidence="1" type="ORF">CNMCM5793_002269</name>
</gene>
<dbReference type="Proteomes" id="UP000630445">
    <property type="component" value="Unassembled WGS sequence"/>
</dbReference>
<protein>
    <submittedName>
        <fullName evidence="1">Uncharacterized protein</fullName>
    </submittedName>
</protein>
<keyword evidence="2" id="KW-1185">Reference proteome</keyword>
<name>A0A8H6PD29_9EURO</name>
<accession>A0A8H6PD29</accession>
<evidence type="ECO:0000313" key="1">
    <source>
        <dbReference type="EMBL" id="KAF7125910.1"/>
    </source>
</evidence>